<dbReference type="GO" id="GO:0030158">
    <property type="term" value="F:protein xylosyltransferase activity"/>
    <property type="evidence" value="ECO:0007669"/>
    <property type="project" value="InterPro"/>
</dbReference>
<dbReference type="Proteomes" id="UP000663067">
    <property type="component" value="Chromosome"/>
</dbReference>
<evidence type="ECO:0000313" key="16">
    <source>
        <dbReference type="EMBL" id="QSY58085.1"/>
    </source>
</evidence>
<keyword evidence="3" id="KW-0328">Glycosyltransferase</keyword>
<evidence type="ECO:0000256" key="13">
    <source>
        <dbReference type="ARBA" id="ARBA00023180"/>
    </source>
</evidence>
<dbReference type="Proteomes" id="UP000234855">
    <property type="component" value="Unassembled WGS sequence"/>
</dbReference>
<keyword evidence="7" id="KW-0256">Endoplasmic reticulum</keyword>
<evidence type="ECO:0000256" key="3">
    <source>
        <dbReference type="ARBA" id="ARBA00022676"/>
    </source>
</evidence>
<keyword evidence="10" id="KW-0333">Golgi apparatus</keyword>
<evidence type="ECO:0000256" key="1">
    <source>
        <dbReference type="ARBA" id="ARBA00004323"/>
    </source>
</evidence>
<keyword evidence="11" id="KW-0472">Membrane</keyword>
<keyword evidence="9" id="KW-1133">Transmembrane helix</keyword>
<dbReference type="RefSeq" id="WP_101626558.1">
    <property type="nucleotide sequence ID" value="NZ_CP071591.1"/>
</dbReference>
<sequence>MTDKSDKQAYLLMAHNNLEQLNYLIRSLDSEFSDIFLHLDAKSKINPNEIVKPVSSQLYFCNRINVYWAEYSQVQCELNLLRLATRTGKYNYYHLISGMDFPLKTQREIHTMLRNRNDIFIHFTTPKNVELTLPFVRYYHLFQKQLCVVNRDHTFSIYKVFEKIFILFQRLIRLNRIPNDIVIKKGANWFSIPDDFARYVLDHQDYIEKLFRNTRSPDEFFMQTLAFNNPDYKKRIYRFNEDDSSESCLRHIDWLRGSPYTFTINDYDELVHCGMIFARKFDLNKDRQIIIKLMSRLFD</sequence>
<evidence type="ECO:0000313" key="18">
    <source>
        <dbReference type="Proteomes" id="UP000663067"/>
    </source>
</evidence>
<evidence type="ECO:0000256" key="14">
    <source>
        <dbReference type="ARBA" id="ARBA00042865"/>
    </source>
</evidence>
<keyword evidence="6" id="KW-0479">Metal-binding</keyword>
<dbReference type="Pfam" id="PF02485">
    <property type="entry name" value="Branch"/>
    <property type="match status" value="1"/>
</dbReference>
<evidence type="ECO:0000256" key="4">
    <source>
        <dbReference type="ARBA" id="ARBA00022679"/>
    </source>
</evidence>
<evidence type="ECO:0000256" key="2">
    <source>
        <dbReference type="ARBA" id="ARBA00004648"/>
    </source>
</evidence>
<dbReference type="EMBL" id="CP071591">
    <property type="protein sequence ID" value="QSY58085.1"/>
    <property type="molecule type" value="Genomic_DNA"/>
</dbReference>
<dbReference type="InterPro" id="IPR043538">
    <property type="entry name" value="XYLT"/>
</dbReference>
<accession>A0A2N5IPE5</accession>
<keyword evidence="13" id="KW-0325">Glycoprotein</keyword>
<evidence type="ECO:0000256" key="5">
    <source>
        <dbReference type="ARBA" id="ARBA00022692"/>
    </source>
</evidence>
<evidence type="ECO:0000256" key="8">
    <source>
        <dbReference type="ARBA" id="ARBA00022968"/>
    </source>
</evidence>
<gene>
    <name evidence="16" type="ORF">BLI708_01800</name>
    <name evidence="15" type="ORF">Tam1G_2134</name>
</gene>
<evidence type="ECO:0000313" key="15">
    <source>
        <dbReference type="EMBL" id="PLS23816.1"/>
    </source>
</evidence>
<reference evidence="15 17" key="1">
    <citation type="submission" date="2017-07" db="EMBL/GenBank/DDBJ databases">
        <title>Bifidobacterium novel species.</title>
        <authorList>
            <person name="Lugli G.A."/>
            <person name="Milani C."/>
            <person name="Duranti S."/>
            <person name="Mangifesta M."/>
        </authorList>
    </citation>
    <scope>NUCLEOTIDE SEQUENCE [LARGE SCALE GENOMIC DNA]</scope>
    <source>
        <strain evidence="15 17">45</strain>
    </source>
</reference>
<keyword evidence="18" id="KW-1185">Reference proteome</keyword>
<dbReference type="GO" id="GO:0046872">
    <property type="term" value="F:metal ion binding"/>
    <property type="evidence" value="ECO:0007669"/>
    <property type="project" value="UniProtKB-KW"/>
</dbReference>
<evidence type="ECO:0000256" key="9">
    <source>
        <dbReference type="ARBA" id="ARBA00022989"/>
    </source>
</evidence>
<keyword evidence="8" id="KW-0735">Signal-anchor</keyword>
<evidence type="ECO:0000313" key="17">
    <source>
        <dbReference type="Proteomes" id="UP000234855"/>
    </source>
</evidence>
<dbReference type="GO" id="GO:0016020">
    <property type="term" value="C:membrane"/>
    <property type="evidence" value="ECO:0007669"/>
    <property type="project" value="InterPro"/>
</dbReference>
<dbReference type="GO" id="GO:0050650">
    <property type="term" value="P:chondroitin sulfate proteoglycan biosynthetic process"/>
    <property type="evidence" value="ECO:0007669"/>
    <property type="project" value="TreeGrafter"/>
</dbReference>
<dbReference type="PANTHER" id="PTHR46025">
    <property type="entry name" value="XYLOSYLTRANSFERASE OXT"/>
    <property type="match status" value="1"/>
</dbReference>
<reference evidence="16 18" key="2">
    <citation type="submission" date="2021-03" db="EMBL/GenBank/DDBJ databases">
        <title>Genome sequencing of Bifidobacterium imperatoris JCM 32708.</title>
        <authorList>
            <person name="Kim J."/>
        </authorList>
    </citation>
    <scope>NUCLEOTIDE SEQUENCE [LARGE SCALE GENOMIC DNA]</scope>
    <source>
        <strain evidence="16 18">JCM 32708</strain>
    </source>
</reference>
<proteinExistence type="predicted"/>
<protein>
    <recommendedName>
        <fullName evidence="14">Peptide O-xylosyltransferase</fullName>
    </recommendedName>
</protein>
<comment type="subcellular location">
    <subcellularLocation>
        <location evidence="2">Endoplasmic reticulum membrane</location>
        <topology evidence="2">Single-pass type II membrane protein</topology>
    </subcellularLocation>
    <subcellularLocation>
        <location evidence="1">Golgi apparatus membrane</location>
        <topology evidence="1">Single-pass type II membrane protein</topology>
    </subcellularLocation>
</comment>
<evidence type="ECO:0000256" key="10">
    <source>
        <dbReference type="ARBA" id="ARBA00023034"/>
    </source>
</evidence>
<dbReference type="GO" id="GO:0015012">
    <property type="term" value="P:heparan sulfate proteoglycan biosynthetic process"/>
    <property type="evidence" value="ECO:0007669"/>
    <property type="project" value="TreeGrafter"/>
</dbReference>
<name>A0A2N5IPE5_9BIFI</name>
<evidence type="ECO:0000256" key="11">
    <source>
        <dbReference type="ARBA" id="ARBA00023136"/>
    </source>
</evidence>
<keyword evidence="5" id="KW-0812">Transmembrane</keyword>
<evidence type="ECO:0000256" key="12">
    <source>
        <dbReference type="ARBA" id="ARBA00023157"/>
    </source>
</evidence>
<dbReference type="InterPro" id="IPR003406">
    <property type="entry name" value="Glyco_trans_14"/>
</dbReference>
<keyword evidence="4" id="KW-0808">Transferase</keyword>
<dbReference type="EMBL" id="NMWV01000042">
    <property type="protein sequence ID" value="PLS23816.1"/>
    <property type="molecule type" value="Genomic_DNA"/>
</dbReference>
<keyword evidence="12" id="KW-1015">Disulfide bond</keyword>
<evidence type="ECO:0000256" key="7">
    <source>
        <dbReference type="ARBA" id="ARBA00022824"/>
    </source>
</evidence>
<organism evidence="15 17">
    <name type="scientific">Bifidobacterium imperatoris</name>
    <dbReference type="NCBI Taxonomy" id="2020965"/>
    <lineage>
        <taxon>Bacteria</taxon>
        <taxon>Bacillati</taxon>
        <taxon>Actinomycetota</taxon>
        <taxon>Actinomycetes</taxon>
        <taxon>Bifidobacteriales</taxon>
        <taxon>Bifidobacteriaceae</taxon>
        <taxon>Bifidobacterium</taxon>
    </lineage>
</organism>
<evidence type="ECO:0000256" key="6">
    <source>
        <dbReference type="ARBA" id="ARBA00022723"/>
    </source>
</evidence>
<dbReference type="AlphaFoldDB" id="A0A2N5IPE5"/>
<dbReference type="PANTHER" id="PTHR46025:SF3">
    <property type="entry name" value="XYLOSYLTRANSFERASE OXT"/>
    <property type="match status" value="1"/>
</dbReference>